<dbReference type="GO" id="GO:0016787">
    <property type="term" value="F:hydrolase activity"/>
    <property type="evidence" value="ECO:0007669"/>
    <property type="project" value="InterPro"/>
</dbReference>
<dbReference type="InterPro" id="IPR013094">
    <property type="entry name" value="AB_hydrolase_3"/>
</dbReference>
<dbReference type="Proteomes" id="UP001497480">
    <property type="component" value="Unassembled WGS sequence"/>
</dbReference>
<evidence type="ECO:0000256" key="2">
    <source>
        <dbReference type="PROSITE-ProRule" id="PRU10038"/>
    </source>
</evidence>
<evidence type="ECO:0000256" key="1">
    <source>
        <dbReference type="ARBA" id="ARBA00010515"/>
    </source>
</evidence>
<dbReference type="PROSITE" id="PS01174">
    <property type="entry name" value="LIPASE_GDXG_SER"/>
    <property type="match status" value="1"/>
</dbReference>
<dbReference type="InterPro" id="IPR029058">
    <property type="entry name" value="AB_hydrolase_fold"/>
</dbReference>
<comment type="similarity">
    <text evidence="1">Belongs to the 'GDXG' lipolytic enzyme family.</text>
</comment>
<organism evidence="4 5">
    <name type="scientific">Lupinus luteus</name>
    <name type="common">European yellow lupine</name>
    <dbReference type="NCBI Taxonomy" id="3873"/>
    <lineage>
        <taxon>Eukaryota</taxon>
        <taxon>Viridiplantae</taxon>
        <taxon>Streptophyta</taxon>
        <taxon>Embryophyta</taxon>
        <taxon>Tracheophyta</taxon>
        <taxon>Spermatophyta</taxon>
        <taxon>Magnoliopsida</taxon>
        <taxon>eudicotyledons</taxon>
        <taxon>Gunneridae</taxon>
        <taxon>Pentapetalae</taxon>
        <taxon>rosids</taxon>
        <taxon>fabids</taxon>
        <taxon>Fabales</taxon>
        <taxon>Fabaceae</taxon>
        <taxon>Papilionoideae</taxon>
        <taxon>50 kb inversion clade</taxon>
        <taxon>genistoids sensu lato</taxon>
        <taxon>core genistoids</taxon>
        <taxon>Genisteae</taxon>
        <taxon>Lupinus</taxon>
    </lineage>
</organism>
<evidence type="ECO:0000313" key="5">
    <source>
        <dbReference type="Proteomes" id="UP001497480"/>
    </source>
</evidence>
<gene>
    <name evidence="4" type="ORF">LLUT_LOCUS32396</name>
</gene>
<dbReference type="SUPFAM" id="SSF53474">
    <property type="entry name" value="alpha/beta-Hydrolases"/>
    <property type="match status" value="1"/>
</dbReference>
<dbReference type="Gene3D" id="3.40.50.1820">
    <property type="entry name" value="alpha/beta hydrolase"/>
    <property type="match status" value="1"/>
</dbReference>
<evidence type="ECO:0000259" key="3">
    <source>
        <dbReference type="Pfam" id="PF07859"/>
    </source>
</evidence>
<reference evidence="4 5" key="1">
    <citation type="submission" date="2024-03" db="EMBL/GenBank/DDBJ databases">
        <authorList>
            <person name="Martinez-Hernandez J."/>
        </authorList>
    </citation>
    <scope>NUCLEOTIDE SEQUENCE [LARGE SCALE GENOMIC DNA]</scope>
</reference>
<dbReference type="AlphaFoldDB" id="A0AAV1YDD6"/>
<name>A0AAV1YDD6_LUPLU</name>
<feature type="domain" description="Alpha/beta hydrolase fold-3" evidence="3">
    <location>
        <begin position="141"/>
        <end position="358"/>
    </location>
</feature>
<dbReference type="PANTHER" id="PTHR23024:SF619">
    <property type="entry name" value="CXE CARBOXYLESTERASE"/>
    <property type="match status" value="1"/>
</dbReference>
<evidence type="ECO:0000313" key="4">
    <source>
        <dbReference type="EMBL" id="CAL0331336.1"/>
    </source>
</evidence>
<feature type="active site" evidence="2">
    <location>
        <position position="229"/>
    </location>
</feature>
<proteinExistence type="inferred from homology"/>
<dbReference type="InterPro" id="IPR050466">
    <property type="entry name" value="Carboxylest/Gibb_receptor"/>
</dbReference>
<dbReference type="PANTHER" id="PTHR23024">
    <property type="entry name" value="ARYLACETAMIDE DEACETYLASE"/>
    <property type="match status" value="1"/>
</dbReference>
<dbReference type="Pfam" id="PF07859">
    <property type="entry name" value="Abhydrolase_3"/>
    <property type="match status" value="1"/>
</dbReference>
<sequence>MGPNSVSARTMILSSTIEMSSFFPFVSTNKNIIPSHIKGYKCFLFFFLFFSPILVSPHRFPTLSRDNDVAFDLSPIIKVYKNGRVERLEGEEIVPPSLVLRTNVESKDVIISNKEGISVRIFIPKTIIDDCSNQKQKVPLFVYFHGGAFLIYTPFSPNYHNYVKSVVSKANVIGVSVHYRRAPEHPIPIAYEDSWLALKWIASHVGGNGSDGWLNQHADFENVFFAGDSAGANLAHQMGIRVGLEGLPGVKLEGIVLANPYFWGVDRIGSESGKEFAPKVDMLWRFACPKTSGSDDPLINPDKDPNLVKLGCKRMLVFVAEKDILKDRGLYYKELLQKRGWNGVVEIVETKGEDHVFHIFKPTSKEALVLLDHLTLSCEKVGLQNKNLG</sequence>
<comment type="caution">
    <text evidence="4">The sequence shown here is derived from an EMBL/GenBank/DDBJ whole genome shotgun (WGS) entry which is preliminary data.</text>
</comment>
<dbReference type="InterPro" id="IPR033140">
    <property type="entry name" value="Lipase_GDXG_put_SER_AS"/>
</dbReference>
<dbReference type="EMBL" id="CAXHTB010000023">
    <property type="protein sequence ID" value="CAL0331336.1"/>
    <property type="molecule type" value="Genomic_DNA"/>
</dbReference>
<accession>A0AAV1YDD6</accession>
<protein>
    <recommendedName>
        <fullName evidence="3">Alpha/beta hydrolase fold-3 domain-containing protein</fullName>
    </recommendedName>
</protein>
<keyword evidence="5" id="KW-1185">Reference proteome</keyword>